<evidence type="ECO:0008006" key="5">
    <source>
        <dbReference type="Google" id="ProtNLM"/>
    </source>
</evidence>
<dbReference type="OrthoDB" id="61116at2759"/>
<sequence length="417" mass="47960">VRDSDEGVEGFMESGIFRLDEANAFFVDPVRILNRSHTRFRVSPHAYYSRSFSHSDRSEGNSVGSLENSRKRKSRGMDKKKITNSREQMAEQRHQDVRLLLLKAHEAFLAANREFGILHYLKSEIGEFSEESVLQQKSGVDFVELGSTFQAPLYDIVLKVHEEEETSTENGGQLVCNERVLPLFNNLVSNENNEDIEAVIMGNTFFLPKRSSFYMSDLRDIHNLVPAKSDEGFNLIVIDPPWENSSAHQKMKYRTLPNRYFLSLPINRLAHTDGALVALWVTNREKLRIFVETELFPKWGTKHVATSYWLKVKPDGSLISELDLFHHRPYECLLLGFCSGGEGEKSHDPETSIIRHNQIFISIPGDYSRKPPIGALLAEYMKPKTMRCIELFSRELISGWTCWGNEPLHFQHSNYFL</sequence>
<dbReference type="AlphaFoldDB" id="S8DCF9"/>
<dbReference type="GO" id="GO:0005634">
    <property type="term" value="C:nucleus"/>
    <property type="evidence" value="ECO:0007669"/>
    <property type="project" value="TreeGrafter"/>
</dbReference>
<dbReference type="Proteomes" id="UP000015453">
    <property type="component" value="Unassembled WGS sequence"/>
</dbReference>
<evidence type="ECO:0000313" key="3">
    <source>
        <dbReference type="EMBL" id="EPS60488.1"/>
    </source>
</evidence>
<evidence type="ECO:0000313" key="4">
    <source>
        <dbReference type="Proteomes" id="UP000015453"/>
    </source>
</evidence>
<evidence type="ECO:0000256" key="2">
    <source>
        <dbReference type="SAM" id="MobiDB-lite"/>
    </source>
</evidence>
<dbReference type="PANTHER" id="PTHR12829:SF4">
    <property type="entry name" value="N(6)-ADENINE-SPECIFIC METHYLTRANSFERASE METTL4"/>
    <property type="match status" value="1"/>
</dbReference>
<comment type="similarity">
    <text evidence="1">Belongs to the MT-A70-like family.</text>
</comment>
<dbReference type="EMBL" id="AUSU01007536">
    <property type="protein sequence ID" value="EPS60488.1"/>
    <property type="molecule type" value="Genomic_DNA"/>
</dbReference>
<comment type="caution">
    <text evidence="3">The sequence shown here is derived from an EMBL/GenBank/DDBJ whole genome shotgun (WGS) entry which is preliminary data.</text>
</comment>
<feature type="region of interest" description="Disordered" evidence="2">
    <location>
        <begin position="51"/>
        <end position="90"/>
    </location>
</feature>
<accession>S8DCF9</accession>
<dbReference type="PROSITE" id="PS51143">
    <property type="entry name" value="MT_A70"/>
    <property type="match status" value="1"/>
</dbReference>
<dbReference type="GO" id="GO:0008168">
    <property type="term" value="F:methyltransferase activity"/>
    <property type="evidence" value="ECO:0007669"/>
    <property type="project" value="InterPro"/>
</dbReference>
<dbReference type="InterPro" id="IPR029063">
    <property type="entry name" value="SAM-dependent_MTases_sf"/>
</dbReference>
<dbReference type="GO" id="GO:0032259">
    <property type="term" value="P:methylation"/>
    <property type="evidence" value="ECO:0007669"/>
    <property type="project" value="InterPro"/>
</dbReference>
<reference evidence="3 4" key="1">
    <citation type="journal article" date="2013" name="BMC Genomics">
        <title>The miniature genome of a carnivorous plant Genlisea aurea contains a low number of genes and short non-coding sequences.</title>
        <authorList>
            <person name="Leushkin E.V."/>
            <person name="Sutormin R.A."/>
            <person name="Nabieva E.R."/>
            <person name="Penin A.A."/>
            <person name="Kondrashov A.S."/>
            <person name="Logacheva M.D."/>
        </authorList>
    </citation>
    <scope>NUCLEOTIDE SEQUENCE [LARGE SCALE GENOMIC DNA]</scope>
</reference>
<dbReference type="GO" id="GO:0003676">
    <property type="term" value="F:nucleic acid binding"/>
    <property type="evidence" value="ECO:0007669"/>
    <property type="project" value="InterPro"/>
</dbReference>
<dbReference type="InterPro" id="IPR007757">
    <property type="entry name" value="MT-A70-like"/>
</dbReference>
<name>S8DCF9_9LAMI</name>
<dbReference type="SUPFAM" id="SSF53335">
    <property type="entry name" value="S-adenosyl-L-methionine-dependent methyltransferases"/>
    <property type="match status" value="1"/>
</dbReference>
<dbReference type="Pfam" id="PF05063">
    <property type="entry name" value="MT-A70"/>
    <property type="match status" value="1"/>
</dbReference>
<keyword evidence="4" id="KW-1185">Reference proteome</keyword>
<evidence type="ECO:0000256" key="1">
    <source>
        <dbReference type="PROSITE-ProRule" id="PRU00489"/>
    </source>
</evidence>
<dbReference type="PROSITE" id="PS00092">
    <property type="entry name" value="N6_MTASE"/>
    <property type="match status" value="1"/>
</dbReference>
<protein>
    <recommendedName>
        <fullName evidence="5">Methyltransferase-like protein 2</fullName>
    </recommendedName>
</protein>
<proteinExistence type="inferred from homology"/>
<gene>
    <name evidence="3" type="ORF">M569_14315</name>
</gene>
<organism evidence="3 4">
    <name type="scientific">Genlisea aurea</name>
    <dbReference type="NCBI Taxonomy" id="192259"/>
    <lineage>
        <taxon>Eukaryota</taxon>
        <taxon>Viridiplantae</taxon>
        <taxon>Streptophyta</taxon>
        <taxon>Embryophyta</taxon>
        <taxon>Tracheophyta</taxon>
        <taxon>Spermatophyta</taxon>
        <taxon>Magnoliopsida</taxon>
        <taxon>eudicotyledons</taxon>
        <taxon>Gunneridae</taxon>
        <taxon>Pentapetalae</taxon>
        <taxon>asterids</taxon>
        <taxon>lamiids</taxon>
        <taxon>Lamiales</taxon>
        <taxon>Lentibulariaceae</taxon>
        <taxon>Genlisea</taxon>
    </lineage>
</organism>
<dbReference type="InterPro" id="IPR002052">
    <property type="entry name" value="DNA_methylase_N6_adenine_CS"/>
</dbReference>
<feature type="non-terminal residue" evidence="3">
    <location>
        <position position="1"/>
    </location>
</feature>
<dbReference type="PANTHER" id="PTHR12829">
    <property type="entry name" value="N6-ADENOSINE-METHYLTRANSFERASE"/>
    <property type="match status" value="1"/>
</dbReference>